<proteinExistence type="inferred from homology"/>
<gene>
    <name evidence="7" type="primary">tatC</name>
</gene>
<feature type="transmembrane region" description="Helical" evidence="6">
    <location>
        <begin position="62"/>
        <end position="83"/>
    </location>
</feature>
<evidence type="ECO:0000256" key="6">
    <source>
        <dbReference type="SAM" id="Phobius"/>
    </source>
</evidence>
<comment type="similarity">
    <text evidence="2">Belongs to the TatC family.</text>
</comment>
<dbReference type="GO" id="GO:0065002">
    <property type="term" value="P:intracellular protein transmembrane transport"/>
    <property type="evidence" value="ECO:0007669"/>
    <property type="project" value="TreeGrafter"/>
</dbReference>
<dbReference type="PANTHER" id="PTHR30371">
    <property type="entry name" value="SEC-INDEPENDENT PROTEIN TRANSLOCASE PROTEIN TATC"/>
    <property type="match status" value="1"/>
</dbReference>
<name>A0A8F0WGG9_9STRA</name>
<comment type="subcellular location">
    <subcellularLocation>
        <location evidence="1">Membrane</location>
        <topology evidence="1">Multi-pass membrane protein</topology>
    </subcellularLocation>
</comment>
<keyword evidence="4 6" id="KW-1133">Transmembrane helix</keyword>
<geneLocation type="mitochondrion" evidence="7"/>
<dbReference type="Pfam" id="PF00902">
    <property type="entry name" value="TatC"/>
    <property type="match status" value="1"/>
</dbReference>
<dbReference type="AlphaFoldDB" id="A0A8F0WGG9"/>
<reference evidence="7" key="1">
    <citation type="journal article" date="2021" name="Ecol Indic">
        <title>Morphological and molecular identification reveals that waters from an isolated oasis in Tamanrasset (extreme South of Algerian Sahara) are colonized by opportunistic and pollution-tolerant diatom species.</title>
        <authorList>
            <person name="Gastineau R."/>
            <person name="Hamedi C."/>
            <person name="Baba Hamed M.B."/>
            <person name="Abi-Ayad S.-M.E.-A."/>
            <person name="Bak M."/>
            <person name="Lemieux C."/>
            <person name="Turmel M."/>
            <person name="Dobosz S."/>
            <person name="Wrobel R.J."/>
            <person name="Kierzek A."/>
            <person name="Lange-Bertalot H."/>
            <person name="Witkowski A."/>
        </authorList>
    </citation>
    <scope>NUCLEOTIDE SEQUENCE</scope>
    <source>
        <strain evidence="7">SZCZR1829</strain>
    </source>
</reference>
<evidence type="ECO:0000256" key="1">
    <source>
        <dbReference type="ARBA" id="ARBA00004141"/>
    </source>
</evidence>
<evidence type="ECO:0000256" key="2">
    <source>
        <dbReference type="ARBA" id="ARBA00008882"/>
    </source>
</evidence>
<dbReference type="PANTHER" id="PTHR30371:SF0">
    <property type="entry name" value="SEC-INDEPENDENT PROTEIN TRANSLOCASE PROTEIN TATC, CHLOROPLASTIC-RELATED"/>
    <property type="match status" value="1"/>
</dbReference>
<evidence type="ECO:0000256" key="5">
    <source>
        <dbReference type="ARBA" id="ARBA00023136"/>
    </source>
</evidence>
<feature type="transmembrane region" description="Helical" evidence="6">
    <location>
        <begin position="158"/>
        <end position="180"/>
    </location>
</feature>
<organism evidence="7">
    <name type="scientific">Fistulifera saprophila</name>
    <dbReference type="NCBI Taxonomy" id="880757"/>
    <lineage>
        <taxon>Eukaryota</taxon>
        <taxon>Sar</taxon>
        <taxon>Stramenopiles</taxon>
        <taxon>Ochrophyta</taxon>
        <taxon>Bacillariophyta</taxon>
        <taxon>Bacillariophyceae</taxon>
        <taxon>Bacillariophycidae</taxon>
        <taxon>Naviculales</taxon>
        <taxon>Naviculaceae</taxon>
        <taxon>Fistulifera</taxon>
    </lineage>
</organism>
<evidence type="ECO:0000256" key="3">
    <source>
        <dbReference type="ARBA" id="ARBA00022692"/>
    </source>
</evidence>
<evidence type="ECO:0000313" key="7">
    <source>
        <dbReference type="EMBL" id="QWM93306.1"/>
    </source>
</evidence>
<feature type="transmembrane region" description="Helical" evidence="6">
    <location>
        <begin position="12"/>
        <end position="29"/>
    </location>
</feature>
<dbReference type="GO" id="GO:0009977">
    <property type="term" value="F:proton motive force dependent protein transmembrane transporter activity"/>
    <property type="evidence" value="ECO:0007669"/>
    <property type="project" value="TreeGrafter"/>
</dbReference>
<sequence length="239" mass="29940">MKKYIIELKNRFFLLLLTSLSMLIVGYTYKENLLFLFLESEMFTRNEFQTDYFIFTDVSEVFLVYIQLILFLNFQVTLVYFCYHSFVFMSSGLFKKEYYYSRYILKILIFVWLLSICISKYIFIPIMRDFFFNFQNFSSINLHFEAKLNQYFDFYVKFYYMFIFYCQIFTLLFFLLDYVNTNIRMIKKFRKLYYYWFILFSTFISPPDIFNQIFISFFLITLYEFFIFRFVFRSYNTFN</sequence>
<dbReference type="GeneID" id="67123415"/>
<protein>
    <submittedName>
        <fullName evidence="7">SecY-independant transporter protein</fullName>
    </submittedName>
</protein>
<keyword evidence="5 6" id="KW-0472">Membrane</keyword>
<feature type="transmembrane region" description="Helical" evidence="6">
    <location>
        <begin position="213"/>
        <end position="232"/>
    </location>
</feature>
<dbReference type="GO" id="GO:0043953">
    <property type="term" value="P:protein transport by the Tat complex"/>
    <property type="evidence" value="ECO:0007669"/>
    <property type="project" value="TreeGrafter"/>
</dbReference>
<accession>A0A8F0WGG9</accession>
<dbReference type="InterPro" id="IPR002033">
    <property type="entry name" value="TatC"/>
</dbReference>
<keyword evidence="7" id="KW-0496">Mitochondrion</keyword>
<dbReference type="RefSeq" id="YP_010133816.1">
    <property type="nucleotide sequence ID" value="NC_056789.1"/>
</dbReference>
<dbReference type="EMBL" id="MT383640">
    <property type="protein sequence ID" value="QWM93306.1"/>
    <property type="molecule type" value="Genomic_DNA"/>
</dbReference>
<dbReference type="GO" id="GO:0033281">
    <property type="term" value="C:TAT protein transport complex"/>
    <property type="evidence" value="ECO:0007669"/>
    <property type="project" value="TreeGrafter"/>
</dbReference>
<evidence type="ECO:0000256" key="4">
    <source>
        <dbReference type="ARBA" id="ARBA00022989"/>
    </source>
</evidence>
<keyword evidence="3 6" id="KW-0812">Transmembrane</keyword>
<feature type="transmembrane region" description="Helical" evidence="6">
    <location>
        <begin position="192"/>
        <end position="207"/>
    </location>
</feature>
<feature type="transmembrane region" description="Helical" evidence="6">
    <location>
        <begin position="103"/>
        <end position="124"/>
    </location>
</feature>